<dbReference type="FunCoup" id="B4JB71">
    <property type="interactions" value="23"/>
</dbReference>
<keyword evidence="4 10" id="KW-0812">Transmembrane</keyword>
<evidence type="ECO:0000256" key="6">
    <source>
        <dbReference type="ARBA" id="ARBA00022989"/>
    </source>
</evidence>
<dbReference type="EMBL" id="CH916368">
    <property type="protein sequence ID" value="EDW03963.1"/>
    <property type="molecule type" value="Genomic_DNA"/>
</dbReference>
<feature type="transmembrane region" description="Helical" evidence="10">
    <location>
        <begin position="37"/>
        <end position="55"/>
    </location>
</feature>
<feature type="transmembrane region" description="Helical" evidence="10">
    <location>
        <begin position="67"/>
        <end position="95"/>
    </location>
</feature>
<dbReference type="HOGENOM" id="CLU_033399_7_0_1"/>
<keyword evidence="8 10" id="KW-0675">Receptor</keyword>
<evidence type="ECO:0000313" key="12">
    <source>
        <dbReference type="Proteomes" id="UP000001070"/>
    </source>
</evidence>
<dbReference type="PhylomeDB" id="B4JB71"/>
<feature type="transmembrane region" description="Helical" evidence="10">
    <location>
        <begin position="281"/>
        <end position="300"/>
    </location>
</feature>
<dbReference type="Pfam" id="PF02949">
    <property type="entry name" value="7tm_6"/>
    <property type="match status" value="1"/>
</dbReference>
<dbReference type="InParanoid" id="B4JB71"/>
<feature type="transmembrane region" description="Helical" evidence="10">
    <location>
        <begin position="306"/>
        <end position="330"/>
    </location>
</feature>
<proteinExistence type="inferred from homology"/>
<feature type="transmembrane region" description="Helical" evidence="10">
    <location>
        <begin position="125"/>
        <end position="149"/>
    </location>
</feature>
<keyword evidence="3 10" id="KW-0716">Sensory transduction</keyword>
<evidence type="ECO:0000256" key="9">
    <source>
        <dbReference type="ARBA" id="ARBA00023224"/>
    </source>
</evidence>
<dbReference type="GO" id="GO:0005886">
    <property type="term" value="C:plasma membrane"/>
    <property type="evidence" value="ECO:0007669"/>
    <property type="project" value="UniProtKB-SubCell"/>
</dbReference>
<evidence type="ECO:0000256" key="3">
    <source>
        <dbReference type="ARBA" id="ARBA00022606"/>
    </source>
</evidence>
<dbReference type="STRING" id="7222.B4JB71"/>
<dbReference type="GO" id="GO:0007165">
    <property type="term" value="P:signal transduction"/>
    <property type="evidence" value="ECO:0007669"/>
    <property type="project" value="UniProtKB-KW"/>
</dbReference>
<dbReference type="OMA" id="CCGFCTS"/>
<dbReference type="KEGG" id="dgr:6562439"/>
<feature type="transmembrane region" description="Helical" evidence="10">
    <location>
        <begin position="12"/>
        <end position="30"/>
    </location>
</feature>
<dbReference type="AlphaFoldDB" id="B4JB71"/>
<organism evidence="12">
    <name type="scientific">Drosophila grimshawi</name>
    <name type="common">Hawaiian fruit fly</name>
    <name type="synonym">Idiomyia grimshawi</name>
    <dbReference type="NCBI Taxonomy" id="7222"/>
    <lineage>
        <taxon>Eukaryota</taxon>
        <taxon>Metazoa</taxon>
        <taxon>Ecdysozoa</taxon>
        <taxon>Arthropoda</taxon>
        <taxon>Hexapoda</taxon>
        <taxon>Insecta</taxon>
        <taxon>Pterygota</taxon>
        <taxon>Neoptera</taxon>
        <taxon>Endopterygota</taxon>
        <taxon>Diptera</taxon>
        <taxon>Brachycera</taxon>
        <taxon>Muscomorpha</taxon>
        <taxon>Ephydroidea</taxon>
        <taxon>Drosophilidae</taxon>
        <taxon>Drosophila</taxon>
        <taxon>Hawaiian Drosophila</taxon>
    </lineage>
</organism>
<gene>
    <name evidence="11" type="primary">Dgri\GH10234</name>
    <name evidence="11" type="ORF">Dgri_GH10234</name>
</gene>
<reference evidence="11 12" key="1">
    <citation type="journal article" date="2007" name="Nature">
        <title>Evolution of genes and genomes on the Drosophila phylogeny.</title>
        <authorList>
            <consortium name="Drosophila 12 Genomes Consortium"/>
            <person name="Clark A.G."/>
            <person name="Eisen M.B."/>
            <person name="Smith D.R."/>
            <person name="Bergman C.M."/>
            <person name="Oliver B."/>
            <person name="Markow T.A."/>
            <person name="Kaufman T.C."/>
            <person name="Kellis M."/>
            <person name="Gelbart W."/>
            <person name="Iyer V.N."/>
            <person name="Pollard D.A."/>
            <person name="Sackton T.B."/>
            <person name="Larracuente A.M."/>
            <person name="Singh N.D."/>
            <person name="Abad J.P."/>
            <person name="Abt D.N."/>
            <person name="Adryan B."/>
            <person name="Aguade M."/>
            <person name="Akashi H."/>
            <person name="Anderson W.W."/>
            <person name="Aquadro C.F."/>
            <person name="Ardell D.H."/>
            <person name="Arguello R."/>
            <person name="Artieri C.G."/>
            <person name="Barbash D.A."/>
            <person name="Barker D."/>
            <person name="Barsanti P."/>
            <person name="Batterham P."/>
            <person name="Batzoglou S."/>
            <person name="Begun D."/>
            <person name="Bhutkar A."/>
            <person name="Blanco E."/>
            <person name="Bosak S.A."/>
            <person name="Bradley R.K."/>
            <person name="Brand A.D."/>
            <person name="Brent M.R."/>
            <person name="Brooks A.N."/>
            <person name="Brown R.H."/>
            <person name="Butlin R.K."/>
            <person name="Caggese C."/>
            <person name="Calvi B.R."/>
            <person name="Bernardo de Carvalho A."/>
            <person name="Caspi A."/>
            <person name="Castrezana S."/>
            <person name="Celniker S.E."/>
            <person name="Chang J.L."/>
            <person name="Chapple C."/>
            <person name="Chatterji S."/>
            <person name="Chinwalla A."/>
            <person name="Civetta A."/>
            <person name="Clifton S.W."/>
            <person name="Comeron J.M."/>
            <person name="Costello J.C."/>
            <person name="Coyne J.A."/>
            <person name="Daub J."/>
            <person name="David R.G."/>
            <person name="Delcher A.L."/>
            <person name="Delehaunty K."/>
            <person name="Do C.B."/>
            <person name="Ebling H."/>
            <person name="Edwards K."/>
            <person name="Eickbush T."/>
            <person name="Evans J.D."/>
            <person name="Filipski A."/>
            <person name="Findeiss S."/>
            <person name="Freyhult E."/>
            <person name="Fulton L."/>
            <person name="Fulton R."/>
            <person name="Garcia A.C."/>
            <person name="Gardiner A."/>
            <person name="Garfield D.A."/>
            <person name="Garvin B.E."/>
            <person name="Gibson G."/>
            <person name="Gilbert D."/>
            <person name="Gnerre S."/>
            <person name="Godfrey J."/>
            <person name="Good R."/>
            <person name="Gotea V."/>
            <person name="Gravely B."/>
            <person name="Greenberg A.J."/>
            <person name="Griffiths-Jones S."/>
            <person name="Gross S."/>
            <person name="Guigo R."/>
            <person name="Gustafson E.A."/>
            <person name="Haerty W."/>
            <person name="Hahn M.W."/>
            <person name="Halligan D.L."/>
            <person name="Halpern A.L."/>
            <person name="Halter G.M."/>
            <person name="Han M.V."/>
            <person name="Heger A."/>
            <person name="Hillier L."/>
            <person name="Hinrichs A.S."/>
            <person name="Holmes I."/>
            <person name="Hoskins R.A."/>
            <person name="Hubisz M.J."/>
            <person name="Hultmark D."/>
            <person name="Huntley M.A."/>
            <person name="Jaffe D.B."/>
            <person name="Jagadeeshan S."/>
            <person name="Jeck W.R."/>
            <person name="Johnson J."/>
            <person name="Jones C.D."/>
            <person name="Jordan W.C."/>
            <person name="Karpen G.H."/>
            <person name="Kataoka E."/>
            <person name="Keightley P.D."/>
            <person name="Kheradpour P."/>
            <person name="Kirkness E.F."/>
            <person name="Koerich L.B."/>
            <person name="Kristiansen K."/>
            <person name="Kudrna D."/>
            <person name="Kulathinal R.J."/>
            <person name="Kumar S."/>
            <person name="Kwok R."/>
            <person name="Lander E."/>
            <person name="Langley C.H."/>
            <person name="Lapoint R."/>
            <person name="Lazzaro B.P."/>
            <person name="Lee S.J."/>
            <person name="Levesque L."/>
            <person name="Li R."/>
            <person name="Lin C.F."/>
            <person name="Lin M.F."/>
            <person name="Lindblad-Toh K."/>
            <person name="Llopart A."/>
            <person name="Long M."/>
            <person name="Low L."/>
            <person name="Lozovsky E."/>
            <person name="Lu J."/>
            <person name="Luo M."/>
            <person name="Machado C.A."/>
            <person name="Makalowski W."/>
            <person name="Marzo M."/>
            <person name="Matsuda M."/>
            <person name="Matzkin L."/>
            <person name="McAllister B."/>
            <person name="McBride C.S."/>
            <person name="McKernan B."/>
            <person name="McKernan K."/>
            <person name="Mendez-Lago M."/>
            <person name="Minx P."/>
            <person name="Mollenhauer M.U."/>
            <person name="Montooth K."/>
            <person name="Mount S.M."/>
            <person name="Mu X."/>
            <person name="Myers E."/>
            <person name="Negre B."/>
            <person name="Newfeld S."/>
            <person name="Nielsen R."/>
            <person name="Noor M.A."/>
            <person name="O'Grady P."/>
            <person name="Pachter L."/>
            <person name="Papaceit M."/>
            <person name="Parisi M.J."/>
            <person name="Parisi M."/>
            <person name="Parts L."/>
            <person name="Pedersen J.S."/>
            <person name="Pesole G."/>
            <person name="Phillippy A.M."/>
            <person name="Ponting C.P."/>
            <person name="Pop M."/>
            <person name="Porcelli D."/>
            <person name="Powell J.R."/>
            <person name="Prohaska S."/>
            <person name="Pruitt K."/>
            <person name="Puig M."/>
            <person name="Quesneville H."/>
            <person name="Ram K.R."/>
            <person name="Rand D."/>
            <person name="Rasmussen M.D."/>
            <person name="Reed L.K."/>
            <person name="Reenan R."/>
            <person name="Reily A."/>
            <person name="Remington K.A."/>
            <person name="Rieger T.T."/>
            <person name="Ritchie M.G."/>
            <person name="Robin C."/>
            <person name="Rogers Y.H."/>
            <person name="Rohde C."/>
            <person name="Rozas J."/>
            <person name="Rubenfield M.J."/>
            <person name="Ruiz A."/>
            <person name="Russo S."/>
            <person name="Salzberg S.L."/>
            <person name="Sanchez-Gracia A."/>
            <person name="Saranga D.J."/>
            <person name="Sato H."/>
            <person name="Schaeffer S.W."/>
            <person name="Schatz M.C."/>
            <person name="Schlenke T."/>
            <person name="Schwartz R."/>
            <person name="Segarra C."/>
            <person name="Singh R.S."/>
            <person name="Sirot L."/>
            <person name="Sirota M."/>
            <person name="Sisneros N.B."/>
            <person name="Smith C.D."/>
            <person name="Smith T.F."/>
            <person name="Spieth J."/>
            <person name="Stage D.E."/>
            <person name="Stark A."/>
            <person name="Stephan W."/>
            <person name="Strausberg R.L."/>
            <person name="Strempel S."/>
            <person name="Sturgill D."/>
            <person name="Sutton G."/>
            <person name="Sutton G.G."/>
            <person name="Tao W."/>
            <person name="Teichmann S."/>
            <person name="Tobari Y.N."/>
            <person name="Tomimura Y."/>
            <person name="Tsolas J.M."/>
            <person name="Valente V.L."/>
            <person name="Venter E."/>
            <person name="Venter J.C."/>
            <person name="Vicario S."/>
            <person name="Vieira F.G."/>
            <person name="Vilella A.J."/>
            <person name="Villasante A."/>
            <person name="Walenz B."/>
            <person name="Wang J."/>
            <person name="Wasserman M."/>
            <person name="Watts T."/>
            <person name="Wilson D."/>
            <person name="Wilson R.K."/>
            <person name="Wing R.A."/>
            <person name="Wolfner M.F."/>
            <person name="Wong A."/>
            <person name="Wong G.K."/>
            <person name="Wu C.I."/>
            <person name="Wu G."/>
            <person name="Yamamoto D."/>
            <person name="Yang H.P."/>
            <person name="Yang S.P."/>
            <person name="Yorke J.A."/>
            <person name="Yoshida K."/>
            <person name="Zdobnov E."/>
            <person name="Zhang P."/>
            <person name="Zhang Y."/>
            <person name="Zimin A.V."/>
            <person name="Baldwin J."/>
            <person name="Abdouelleil A."/>
            <person name="Abdulkadir J."/>
            <person name="Abebe A."/>
            <person name="Abera B."/>
            <person name="Abreu J."/>
            <person name="Acer S.C."/>
            <person name="Aftuck L."/>
            <person name="Alexander A."/>
            <person name="An P."/>
            <person name="Anderson E."/>
            <person name="Anderson S."/>
            <person name="Arachi H."/>
            <person name="Azer M."/>
            <person name="Bachantsang P."/>
            <person name="Barry A."/>
            <person name="Bayul T."/>
            <person name="Berlin A."/>
            <person name="Bessette D."/>
            <person name="Bloom T."/>
            <person name="Blye J."/>
            <person name="Boguslavskiy L."/>
            <person name="Bonnet C."/>
            <person name="Boukhgalter B."/>
            <person name="Bourzgui I."/>
            <person name="Brown A."/>
            <person name="Cahill P."/>
            <person name="Channer S."/>
            <person name="Cheshatsang Y."/>
            <person name="Chuda L."/>
            <person name="Citroen M."/>
            <person name="Collymore A."/>
            <person name="Cooke P."/>
            <person name="Costello M."/>
            <person name="D'Aco K."/>
            <person name="Daza R."/>
            <person name="De Haan G."/>
            <person name="DeGray S."/>
            <person name="DeMaso C."/>
            <person name="Dhargay N."/>
            <person name="Dooley K."/>
            <person name="Dooley E."/>
            <person name="Doricent M."/>
            <person name="Dorje P."/>
            <person name="Dorjee K."/>
            <person name="Dupes A."/>
            <person name="Elong R."/>
            <person name="Falk J."/>
            <person name="Farina A."/>
            <person name="Faro S."/>
            <person name="Ferguson D."/>
            <person name="Fisher S."/>
            <person name="Foley C.D."/>
            <person name="Franke A."/>
            <person name="Friedrich D."/>
            <person name="Gadbois L."/>
            <person name="Gearin G."/>
            <person name="Gearin C.R."/>
            <person name="Giannoukos G."/>
            <person name="Goode T."/>
            <person name="Graham J."/>
            <person name="Grandbois E."/>
            <person name="Grewal S."/>
            <person name="Gyaltsen K."/>
            <person name="Hafez N."/>
            <person name="Hagos B."/>
            <person name="Hall J."/>
            <person name="Henson C."/>
            <person name="Hollinger A."/>
            <person name="Honan T."/>
            <person name="Huard M.D."/>
            <person name="Hughes L."/>
            <person name="Hurhula B."/>
            <person name="Husby M.E."/>
            <person name="Kamat A."/>
            <person name="Kanga B."/>
            <person name="Kashin S."/>
            <person name="Khazanovich D."/>
            <person name="Kisner P."/>
            <person name="Lance K."/>
            <person name="Lara M."/>
            <person name="Lee W."/>
            <person name="Lennon N."/>
            <person name="Letendre F."/>
            <person name="LeVine R."/>
            <person name="Lipovsky A."/>
            <person name="Liu X."/>
            <person name="Liu J."/>
            <person name="Liu S."/>
            <person name="Lokyitsang T."/>
            <person name="Lokyitsang Y."/>
            <person name="Lubonja R."/>
            <person name="Lui A."/>
            <person name="MacDonald P."/>
            <person name="Magnisalis V."/>
            <person name="Maru K."/>
            <person name="Matthews C."/>
            <person name="McCusker W."/>
            <person name="McDonough S."/>
            <person name="Mehta T."/>
            <person name="Meldrim J."/>
            <person name="Meneus L."/>
            <person name="Mihai O."/>
            <person name="Mihalev A."/>
            <person name="Mihova T."/>
            <person name="Mittelman R."/>
            <person name="Mlenga V."/>
            <person name="Montmayeur A."/>
            <person name="Mulrain L."/>
            <person name="Navidi A."/>
            <person name="Naylor J."/>
            <person name="Negash T."/>
            <person name="Nguyen T."/>
            <person name="Nguyen N."/>
            <person name="Nicol R."/>
            <person name="Norbu C."/>
            <person name="Norbu N."/>
            <person name="Novod N."/>
            <person name="O'Neill B."/>
            <person name="Osman S."/>
            <person name="Markiewicz E."/>
            <person name="Oyono O.L."/>
            <person name="Patti C."/>
            <person name="Phunkhang P."/>
            <person name="Pierre F."/>
            <person name="Priest M."/>
            <person name="Raghuraman S."/>
            <person name="Rege F."/>
            <person name="Reyes R."/>
            <person name="Rise C."/>
            <person name="Rogov P."/>
            <person name="Ross K."/>
            <person name="Ryan E."/>
            <person name="Settipalli S."/>
            <person name="Shea T."/>
            <person name="Sherpa N."/>
            <person name="Shi L."/>
            <person name="Shih D."/>
            <person name="Sparrow T."/>
            <person name="Spaulding J."/>
            <person name="Stalker J."/>
            <person name="Stange-Thomann N."/>
            <person name="Stavropoulos S."/>
            <person name="Stone C."/>
            <person name="Strader C."/>
            <person name="Tesfaye S."/>
            <person name="Thomson T."/>
            <person name="Thoulutsang Y."/>
            <person name="Thoulutsang D."/>
            <person name="Topham K."/>
            <person name="Topping I."/>
            <person name="Tsamla T."/>
            <person name="Vassiliev H."/>
            <person name="Vo A."/>
            <person name="Wangchuk T."/>
            <person name="Wangdi T."/>
            <person name="Weiand M."/>
            <person name="Wilkinson J."/>
            <person name="Wilson A."/>
            <person name="Yadav S."/>
            <person name="Young G."/>
            <person name="Yu Q."/>
            <person name="Zembek L."/>
            <person name="Zhong D."/>
            <person name="Zimmer A."/>
            <person name="Zwirko Z."/>
            <person name="Jaffe D.B."/>
            <person name="Alvarez P."/>
            <person name="Brockman W."/>
            <person name="Butler J."/>
            <person name="Chin C."/>
            <person name="Gnerre S."/>
            <person name="Grabherr M."/>
            <person name="Kleber M."/>
            <person name="Mauceli E."/>
            <person name="MacCallum I."/>
        </authorList>
    </citation>
    <scope>NUCLEOTIDE SEQUENCE [LARGE SCALE GENOMIC DNA]</scope>
    <source>
        <strain evidence="12">Tucson 15287-2541.00</strain>
    </source>
</reference>
<dbReference type="PANTHER" id="PTHR21137:SF26">
    <property type="entry name" value="ODORANT RECEPTOR 10A-RELATED"/>
    <property type="match status" value="1"/>
</dbReference>
<keyword evidence="6 10" id="KW-1133">Transmembrane helix</keyword>
<evidence type="ECO:0000256" key="8">
    <source>
        <dbReference type="ARBA" id="ARBA00023170"/>
    </source>
</evidence>
<keyword evidence="9 10" id="KW-0807">Transducer</keyword>
<dbReference type="Proteomes" id="UP000001070">
    <property type="component" value="Unassembled WGS sequence"/>
</dbReference>
<keyword evidence="12" id="KW-1185">Reference proteome</keyword>
<keyword evidence="2" id="KW-1003">Cell membrane</keyword>
<evidence type="ECO:0000313" key="11">
    <source>
        <dbReference type="EMBL" id="EDW03963.1"/>
    </source>
</evidence>
<dbReference type="OrthoDB" id="6765072at2759"/>
<dbReference type="PANTHER" id="PTHR21137">
    <property type="entry name" value="ODORANT RECEPTOR"/>
    <property type="match status" value="1"/>
</dbReference>
<evidence type="ECO:0000256" key="4">
    <source>
        <dbReference type="ARBA" id="ARBA00022692"/>
    </source>
</evidence>
<comment type="similarity">
    <text evidence="10">Belongs to the insect chemoreceptor superfamily. Heteromeric odorant receptor channel (TC 1.A.69) family.</text>
</comment>
<sequence>MWPRVLSSSYPMEAHYFMVPKFALSLIGFYPEQKRSWALLAWSFFNFSILTYGCYAEGAYGIQQIPINIGLALDALCPVASSILSLIKMLSVWYYRDEFKSLIDRIRQLTEEQHSDRKLGYKKSYYTLATRLTALLLLCGTCTSTSYTVRHIFENMLRLSHGKVWIYETPFKMNFPDVFLRLPLYPWIYALVCWHGYITVACFVGADGFFLGFCLYLTVLLRSLRDDIKDLLQLECKGIEVEPTVQEEKRIVREMVKLINRHNEIADLTERLSGVMVEITLAHFVTSSLIIGTSILDMLMFSGVGIIVYLVYTLAVTTEIFLYCLGGTYIMEACLDLARSTFASHWYGHSVPVQKMTLLMIARAQRVLVVKIPFFSPSMETLTSILRFTGSIIALAKSVI</sequence>
<comment type="subcellular location">
    <subcellularLocation>
        <location evidence="1 10">Cell membrane</location>
        <topology evidence="1 10">Multi-pass membrane protein</topology>
    </subcellularLocation>
</comment>
<dbReference type="eggNOG" id="ENOG502TCB2">
    <property type="taxonomic scope" value="Eukaryota"/>
</dbReference>
<evidence type="ECO:0000256" key="5">
    <source>
        <dbReference type="ARBA" id="ARBA00022725"/>
    </source>
</evidence>
<dbReference type="GO" id="GO:0005549">
    <property type="term" value="F:odorant binding"/>
    <property type="evidence" value="ECO:0007669"/>
    <property type="project" value="InterPro"/>
</dbReference>
<feature type="transmembrane region" description="Helical" evidence="10">
    <location>
        <begin position="187"/>
        <end position="219"/>
    </location>
</feature>
<dbReference type="GO" id="GO:0004984">
    <property type="term" value="F:olfactory receptor activity"/>
    <property type="evidence" value="ECO:0007669"/>
    <property type="project" value="InterPro"/>
</dbReference>
<evidence type="ECO:0000256" key="2">
    <source>
        <dbReference type="ARBA" id="ARBA00022475"/>
    </source>
</evidence>
<protein>
    <recommendedName>
        <fullName evidence="10">Odorant receptor</fullName>
    </recommendedName>
</protein>
<keyword evidence="5 10" id="KW-0552">Olfaction</keyword>
<evidence type="ECO:0000256" key="1">
    <source>
        <dbReference type="ARBA" id="ARBA00004651"/>
    </source>
</evidence>
<keyword evidence="7 10" id="KW-0472">Membrane</keyword>
<dbReference type="InterPro" id="IPR004117">
    <property type="entry name" value="7tm6_olfct_rcpt"/>
</dbReference>
<accession>B4JB71</accession>
<evidence type="ECO:0000256" key="7">
    <source>
        <dbReference type="ARBA" id="ARBA00023136"/>
    </source>
</evidence>
<evidence type="ECO:0000256" key="10">
    <source>
        <dbReference type="RuleBase" id="RU351113"/>
    </source>
</evidence>
<name>B4JB71_DROGR</name>